<proteinExistence type="predicted"/>
<dbReference type="EMBL" id="CP011376">
    <property type="protein sequence ID" value="AKG06974.1"/>
    <property type="molecule type" value="Genomic_DNA"/>
</dbReference>
<dbReference type="PANTHER" id="PTHR43861">
    <property type="entry name" value="TRANS-ACONITATE 2-METHYLTRANSFERASE-RELATED"/>
    <property type="match status" value="1"/>
</dbReference>
<dbReference type="AlphaFoldDB" id="A0AAC8PWN7"/>
<dbReference type="RefSeq" id="WP_046695926.1">
    <property type="nucleotide sequence ID" value="NZ_CP011376.1"/>
</dbReference>
<dbReference type="Gene3D" id="3.40.50.150">
    <property type="entry name" value="Vaccinia Virus protein VP39"/>
    <property type="match status" value="1"/>
</dbReference>
<organism evidence="2 3">
    <name type="scientific">Moraxella bovoculi</name>
    <dbReference type="NCBI Taxonomy" id="386891"/>
    <lineage>
        <taxon>Bacteria</taxon>
        <taxon>Pseudomonadati</taxon>
        <taxon>Pseudomonadota</taxon>
        <taxon>Gammaproteobacteria</taxon>
        <taxon>Moraxellales</taxon>
        <taxon>Moraxellaceae</taxon>
        <taxon>Moraxella</taxon>
    </lineage>
</organism>
<dbReference type="SUPFAM" id="SSF53335">
    <property type="entry name" value="S-adenosyl-L-methionine-dependent methyltransferases"/>
    <property type="match status" value="1"/>
</dbReference>
<dbReference type="CDD" id="cd02440">
    <property type="entry name" value="AdoMet_MTases"/>
    <property type="match status" value="1"/>
</dbReference>
<evidence type="ECO:0000313" key="2">
    <source>
        <dbReference type="EMBL" id="AKG06974.1"/>
    </source>
</evidence>
<evidence type="ECO:0000313" key="3">
    <source>
        <dbReference type="Proteomes" id="UP000077465"/>
    </source>
</evidence>
<dbReference type="Pfam" id="PF13847">
    <property type="entry name" value="Methyltransf_31"/>
    <property type="match status" value="1"/>
</dbReference>
<dbReference type="InterPro" id="IPR025714">
    <property type="entry name" value="Methyltranfer_dom"/>
</dbReference>
<evidence type="ECO:0000259" key="1">
    <source>
        <dbReference type="Pfam" id="PF13847"/>
    </source>
</evidence>
<feature type="domain" description="Methyltransferase" evidence="1">
    <location>
        <begin position="21"/>
        <end position="173"/>
    </location>
</feature>
<dbReference type="InterPro" id="IPR029063">
    <property type="entry name" value="SAM-dependent_MTases_sf"/>
</dbReference>
<sequence>MSNLQSRRNEFSQRLLGLALKPNMTILDIGCGTSELSFLANSILNNQCNIVGIDINKKAIGTATQYCQDNHITNIQFLCMDIDELATLNTAFDAIMARRVLMYLPNPMQTLQKLSAILNTGGVIALQETDAIFDELPQHLPLNEQAIGLAWKTVSAENGDIRIGRKLYQLLTQTGFDIKEHFCEATIKTADTISDLAWLIGVMRKRMESFGLLKDNSPILSALNNNTLAEQLANELKNSESGIFLQDMAFGIVATKDK</sequence>
<dbReference type="Proteomes" id="UP000077465">
    <property type="component" value="Chromosome"/>
</dbReference>
<gene>
    <name evidence="2" type="ORF">AAX06_00815</name>
</gene>
<name>A0AAC8PWN7_9GAMM</name>
<reference evidence="2 3" key="1">
    <citation type="submission" date="2015-05" db="EMBL/GenBank/DDBJ databases">
        <authorList>
            <person name="Dickey A."/>
            <person name="Clawson M."/>
            <person name="Bono J."/>
            <person name="Loy J.D."/>
        </authorList>
    </citation>
    <scope>NUCLEOTIDE SEQUENCE [LARGE SCALE GENOMIC DNA]</scope>
    <source>
        <strain evidence="2 3">22581</strain>
    </source>
</reference>
<accession>A0AAC8PWN7</accession>
<protein>
    <recommendedName>
        <fullName evidence="1">Methyltransferase domain-containing protein</fullName>
    </recommendedName>
</protein>